<keyword evidence="2" id="KW-1185">Reference proteome</keyword>
<sequence>MNEHNPIAQEINKIQAHWRKAMDAHPDLHLVRLMIKPEEARVYEGFCKLESTSYGQLEEVFVTHLTSFENEDTFSAAIIKDWLETYDSSTTLLQEMEQRGAPLLWDATPFRQSLTYDPNIPQDALLLQLLQSFRAALPHPPRQLVLALLPRQVSDTRSFAAWLTTLLRKGIPAGVKLLVLDHVGKDHLLINDRPFPGQLLSIHVPLQLENAIQKLATAGNPNDPEIQFRKCLFEMGAALQDKDLKRLHYWGQRMLDCTQQSGNKGLFATAHISYAGMLFNFKREPQIPLLLEKGSRIAKQGMLQGDPACLPLVIQFYGYQGAYAQLRKRFTEAIDWYIQQATLAQQHKFLPQAMNAWYQAAELCRRKDSSRYYTVLEQAWESGKQMTDDEITASVYSYLVRDYHDYAYTNKLSNVVQQIEETMGRIFGKNWKEEIDRMKKANTRMIMQPQIETETEDVSSSS</sequence>
<reference evidence="1 2" key="1">
    <citation type="submission" date="2018-03" db="EMBL/GenBank/DDBJ databases">
        <title>Genomic Encyclopedia of Archaeal and Bacterial Type Strains, Phase II (KMG-II): from individual species to whole genera.</title>
        <authorList>
            <person name="Goeker M."/>
        </authorList>
    </citation>
    <scope>NUCLEOTIDE SEQUENCE [LARGE SCALE GENOMIC DNA]</scope>
    <source>
        <strain evidence="1 2">DSM 24859</strain>
    </source>
</reference>
<evidence type="ECO:0000313" key="1">
    <source>
        <dbReference type="EMBL" id="PSL46638.1"/>
    </source>
</evidence>
<name>A0A2P8HK92_CHINA</name>
<dbReference type="AlphaFoldDB" id="A0A2P8HK92"/>
<organism evidence="1 2">
    <name type="scientific">Chitinophaga niastensis</name>
    <dbReference type="NCBI Taxonomy" id="536980"/>
    <lineage>
        <taxon>Bacteria</taxon>
        <taxon>Pseudomonadati</taxon>
        <taxon>Bacteroidota</taxon>
        <taxon>Chitinophagia</taxon>
        <taxon>Chitinophagales</taxon>
        <taxon>Chitinophagaceae</taxon>
        <taxon>Chitinophaga</taxon>
    </lineage>
</organism>
<dbReference type="RefSeq" id="WP_106529406.1">
    <property type="nucleotide sequence ID" value="NZ_PYAW01000003.1"/>
</dbReference>
<accession>A0A2P8HK92</accession>
<dbReference type="EMBL" id="PYAW01000003">
    <property type="protein sequence ID" value="PSL46638.1"/>
    <property type="molecule type" value="Genomic_DNA"/>
</dbReference>
<comment type="caution">
    <text evidence="1">The sequence shown here is derived from an EMBL/GenBank/DDBJ whole genome shotgun (WGS) entry which is preliminary data.</text>
</comment>
<proteinExistence type="predicted"/>
<dbReference type="OrthoDB" id="615153at2"/>
<dbReference type="Proteomes" id="UP000240971">
    <property type="component" value="Unassembled WGS sequence"/>
</dbReference>
<protein>
    <submittedName>
        <fullName evidence="1">Uncharacterized protein</fullName>
    </submittedName>
</protein>
<gene>
    <name evidence="1" type="ORF">CLV51_103619</name>
</gene>
<evidence type="ECO:0000313" key="2">
    <source>
        <dbReference type="Proteomes" id="UP000240971"/>
    </source>
</evidence>